<dbReference type="Pfam" id="PF04542">
    <property type="entry name" value="Sigma70_r2"/>
    <property type="match status" value="1"/>
</dbReference>
<dbReference type="InterPro" id="IPR014284">
    <property type="entry name" value="RNA_pol_sigma-70_dom"/>
</dbReference>
<keyword evidence="2" id="KW-0805">Transcription regulation</keyword>
<feature type="compositionally biased region" description="Basic residues" evidence="5">
    <location>
        <begin position="182"/>
        <end position="214"/>
    </location>
</feature>
<evidence type="ECO:0000313" key="9">
    <source>
        <dbReference type="Proteomes" id="UP001551675"/>
    </source>
</evidence>
<dbReference type="SUPFAM" id="SSF88659">
    <property type="entry name" value="Sigma3 and sigma4 domains of RNA polymerase sigma factors"/>
    <property type="match status" value="1"/>
</dbReference>
<dbReference type="InterPro" id="IPR013249">
    <property type="entry name" value="RNA_pol_sigma70_r4_t2"/>
</dbReference>
<feature type="compositionally biased region" description="Basic and acidic residues" evidence="5">
    <location>
        <begin position="260"/>
        <end position="272"/>
    </location>
</feature>
<evidence type="ECO:0000256" key="1">
    <source>
        <dbReference type="ARBA" id="ARBA00010641"/>
    </source>
</evidence>
<dbReference type="Gene3D" id="1.10.1740.10">
    <property type="match status" value="1"/>
</dbReference>
<dbReference type="InterPro" id="IPR039425">
    <property type="entry name" value="RNA_pol_sigma-70-like"/>
</dbReference>
<comment type="similarity">
    <text evidence="1">Belongs to the sigma-70 factor family. ECF subfamily.</text>
</comment>
<feature type="region of interest" description="Disordered" evidence="5">
    <location>
        <begin position="402"/>
        <end position="425"/>
    </location>
</feature>
<keyword evidence="4" id="KW-0804">Transcription</keyword>
<evidence type="ECO:0000256" key="3">
    <source>
        <dbReference type="ARBA" id="ARBA00023082"/>
    </source>
</evidence>
<keyword evidence="3" id="KW-0731">Sigma factor</keyword>
<evidence type="ECO:0000256" key="4">
    <source>
        <dbReference type="ARBA" id="ARBA00023163"/>
    </source>
</evidence>
<dbReference type="PANTHER" id="PTHR43133:SF25">
    <property type="entry name" value="RNA POLYMERASE SIGMA FACTOR RFAY-RELATED"/>
    <property type="match status" value="1"/>
</dbReference>
<protein>
    <submittedName>
        <fullName evidence="8">Sigma-70 family RNA polymerase sigma factor</fullName>
    </submittedName>
</protein>
<organism evidence="8 9">
    <name type="scientific">Microtetraspora glauca</name>
    <dbReference type="NCBI Taxonomy" id="1996"/>
    <lineage>
        <taxon>Bacteria</taxon>
        <taxon>Bacillati</taxon>
        <taxon>Actinomycetota</taxon>
        <taxon>Actinomycetes</taxon>
        <taxon>Streptosporangiales</taxon>
        <taxon>Streptosporangiaceae</taxon>
        <taxon>Microtetraspora</taxon>
    </lineage>
</organism>
<feature type="region of interest" description="Disordered" evidence="5">
    <location>
        <begin position="165"/>
        <end position="276"/>
    </location>
</feature>
<evidence type="ECO:0000259" key="6">
    <source>
        <dbReference type="Pfam" id="PF04542"/>
    </source>
</evidence>
<name>A0ABV3GQ87_MICGL</name>
<dbReference type="InterPro" id="IPR007627">
    <property type="entry name" value="RNA_pol_sigma70_r2"/>
</dbReference>
<dbReference type="RefSeq" id="WP_358139720.1">
    <property type="nucleotide sequence ID" value="NZ_JBFALK010000024.1"/>
</dbReference>
<evidence type="ECO:0000259" key="7">
    <source>
        <dbReference type="Pfam" id="PF08281"/>
    </source>
</evidence>
<feature type="domain" description="RNA polymerase sigma factor 70 region 4 type 2" evidence="7">
    <location>
        <begin position="113"/>
        <end position="159"/>
    </location>
</feature>
<evidence type="ECO:0000256" key="5">
    <source>
        <dbReference type="SAM" id="MobiDB-lite"/>
    </source>
</evidence>
<dbReference type="Proteomes" id="UP001551675">
    <property type="component" value="Unassembled WGS sequence"/>
</dbReference>
<evidence type="ECO:0000313" key="8">
    <source>
        <dbReference type="EMBL" id="MEV0973789.1"/>
    </source>
</evidence>
<dbReference type="InterPro" id="IPR013325">
    <property type="entry name" value="RNA_pol_sigma_r2"/>
</dbReference>
<accession>A0ABV3GQ87</accession>
<sequence length="425" mass="47168">MGADPHGRFVEIYEHAYEPILGYVLRRCRDPEDAADVVAETFTIAWRRVEELPDGDEARLWLYGVARRVLANHRRGELRREQRTEALREHLASLPLLAHARSPGEDFSPVGRVFRTLSDGDREPLSLAAWERLDTGQLATTLGISRNAVRIRLYRARKRFARGLAMAASPSPETRPDAAGARVRRGLRGAGRRRRDRRRPAGRPRRPLRQRGRLHREGYGLLQRHHHRPRGRPTAFRGGVPRGRPERDGEGDTGGAGRRGQADRPDRPRDGFRGPGSIGVQGVAPCASAFCGKVWLPAHYSGRVVFGVGRPAAPGEPYADEPAYDPSGEEALDGYRSHGRTVAEVRAELGRRGLKAGYRLHWTLPGGGFFDQRVTADRIEDGWVVDGSSHHSSDTVDLHVVPGPEAGPAPDPLSVATPHWYDQED</sequence>
<feature type="domain" description="RNA polymerase sigma-70 region 2" evidence="6">
    <location>
        <begin position="13"/>
        <end position="77"/>
    </location>
</feature>
<dbReference type="SUPFAM" id="SSF88946">
    <property type="entry name" value="Sigma2 domain of RNA polymerase sigma factors"/>
    <property type="match status" value="1"/>
</dbReference>
<proteinExistence type="inferred from homology"/>
<dbReference type="NCBIfam" id="TIGR02937">
    <property type="entry name" value="sigma70-ECF"/>
    <property type="match status" value="1"/>
</dbReference>
<dbReference type="EMBL" id="JBFALK010000024">
    <property type="protein sequence ID" value="MEV0973789.1"/>
    <property type="molecule type" value="Genomic_DNA"/>
</dbReference>
<dbReference type="InterPro" id="IPR013324">
    <property type="entry name" value="RNA_pol_sigma_r3/r4-like"/>
</dbReference>
<evidence type="ECO:0000256" key="2">
    <source>
        <dbReference type="ARBA" id="ARBA00023015"/>
    </source>
</evidence>
<gene>
    <name evidence="8" type="ORF">AB0I59_34790</name>
</gene>
<comment type="caution">
    <text evidence="8">The sequence shown here is derived from an EMBL/GenBank/DDBJ whole genome shotgun (WGS) entry which is preliminary data.</text>
</comment>
<dbReference type="Pfam" id="PF08281">
    <property type="entry name" value="Sigma70_r4_2"/>
    <property type="match status" value="1"/>
</dbReference>
<dbReference type="Gene3D" id="1.10.10.10">
    <property type="entry name" value="Winged helix-like DNA-binding domain superfamily/Winged helix DNA-binding domain"/>
    <property type="match status" value="1"/>
</dbReference>
<dbReference type="InterPro" id="IPR036388">
    <property type="entry name" value="WH-like_DNA-bd_sf"/>
</dbReference>
<dbReference type="PANTHER" id="PTHR43133">
    <property type="entry name" value="RNA POLYMERASE ECF-TYPE SIGMA FACTO"/>
    <property type="match status" value="1"/>
</dbReference>
<reference evidence="8 9" key="1">
    <citation type="submission" date="2024-06" db="EMBL/GenBank/DDBJ databases">
        <title>The Natural Products Discovery Center: Release of the First 8490 Sequenced Strains for Exploring Actinobacteria Biosynthetic Diversity.</title>
        <authorList>
            <person name="Kalkreuter E."/>
            <person name="Kautsar S.A."/>
            <person name="Yang D."/>
            <person name="Bader C.D."/>
            <person name="Teijaro C.N."/>
            <person name="Fluegel L."/>
            <person name="Davis C.M."/>
            <person name="Simpson J.R."/>
            <person name="Lauterbach L."/>
            <person name="Steele A.D."/>
            <person name="Gui C."/>
            <person name="Meng S."/>
            <person name="Li G."/>
            <person name="Viehrig K."/>
            <person name="Ye F."/>
            <person name="Su P."/>
            <person name="Kiefer A.F."/>
            <person name="Nichols A."/>
            <person name="Cepeda A.J."/>
            <person name="Yan W."/>
            <person name="Fan B."/>
            <person name="Jiang Y."/>
            <person name="Adhikari A."/>
            <person name="Zheng C.-J."/>
            <person name="Schuster L."/>
            <person name="Cowan T.M."/>
            <person name="Smanski M.J."/>
            <person name="Chevrette M.G."/>
            <person name="De Carvalho L.P.S."/>
            <person name="Shen B."/>
        </authorList>
    </citation>
    <scope>NUCLEOTIDE SEQUENCE [LARGE SCALE GENOMIC DNA]</scope>
    <source>
        <strain evidence="8 9">NPDC050100</strain>
    </source>
</reference>
<keyword evidence="9" id="KW-1185">Reference proteome</keyword>